<evidence type="ECO:0000256" key="1">
    <source>
        <dbReference type="SAM" id="MobiDB-lite"/>
    </source>
</evidence>
<dbReference type="PROSITE" id="PS51257">
    <property type="entry name" value="PROKAR_LIPOPROTEIN"/>
    <property type="match status" value="1"/>
</dbReference>
<evidence type="ECO:0000256" key="2">
    <source>
        <dbReference type="SAM" id="SignalP"/>
    </source>
</evidence>
<name>A0A143QEM4_RHOFA</name>
<feature type="signal peptide" evidence="2">
    <location>
        <begin position="1"/>
        <end position="21"/>
    </location>
</feature>
<keyword evidence="5" id="KW-0121">Carboxypeptidase</keyword>
<dbReference type="Pfam" id="PF00144">
    <property type="entry name" value="Beta-lactamase"/>
    <property type="match status" value="1"/>
</dbReference>
<proteinExistence type="predicted"/>
<accession>A0A143QEM4</accession>
<dbReference type="PANTHER" id="PTHR46825:SF15">
    <property type="entry name" value="BETA-LACTAMASE-RELATED DOMAIN-CONTAINING PROTEIN"/>
    <property type="match status" value="1"/>
</dbReference>
<evidence type="ECO:0000259" key="3">
    <source>
        <dbReference type="Pfam" id="PF00144"/>
    </source>
</evidence>
<gene>
    <name evidence="5" type="primary">ampH</name>
    <name evidence="5" type="ORF">A3Q41_00309</name>
</gene>
<evidence type="ECO:0000313" key="5">
    <source>
        <dbReference type="EMBL" id="AMY21633.1"/>
    </source>
</evidence>
<dbReference type="InterPro" id="IPR021860">
    <property type="entry name" value="Peptidase_S12_Pab87-rel_C"/>
</dbReference>
<evidence type="ECO:0000313" key="6">
    <source>
        <dbReference type="Proteomes" id="UP000076038"/>
    </source>
</evidence>
<dbReference type="EMBL" id="CP015220">
    <property type="protein sequence ID" value="AMY21633.1"/>
    <property type="molecule type" value="Genomic_DNA"/>
</dbReference>
<dbReference type="InterPro" id="IPR012338">
    <property type="entry name" value="Beta-lactam/transpept-like"/>
</dbReference>
<dbReference type="Gene3D" id="2.40.128.600">
    <property type="match status" value="1"/>
</dbReference>
<reference evidence="6" key="2">
    <citation type="submission" date="2016-04" db="EMBL/GenBank/DDBJ databases">
        <title>Complete Genome and Plasmid Sequences for Rhodococcus fascians D188 and Draft Sequences for Rhodococcus spp. Isolates PBTS 1 and PBTS 2.</title>
        <authorList>
            <person name="Stamer R."/>
            <person name="Vereecke D."/>
            <person name="Zhang Y."/>
            <person name="Schilkey F."/>
            <person name="Devitt N."/>
            <person name="Randall J."/>
        </authorList>
    </citation>
    <scope>NUCLEOTIDE SEQUENCE [LARGE SCALE GENOMIC DNA]</scope>
    <source>
        <strain evidence="6">PBTS2</strain>
    </source>
</reference>
<keyword evidence="5" id="KW-0645">Protease</keyword>
<dbReference type="PANTHER" id="PTHR46825">
    <property type="entry name" value="D-ALANYL-D-ALANINE-CARBOXYPEPTIDASE/ENDOPEPTIDASE AMPH"/>
    <property type="match status" value="1"/>
</dbReference>
<dbReference type="Pfam" id="PF11954">
    <property type="entry name" value="DUF3471"/>
    <property type="match status" value="1"/>
</dbReference>
<dbReference type="GO" id="GO:0004180">
    <property type="term" value="F:carboxypeptidase activity"/>
    <property type="evidence" value="ECO:0007669"/>
    <property type="project" value="UniProtKB-KW"/>
</dbReference>
<organism evidence="5 6">
    <name type="scientific">Rhodococcoides fascians</name>
    <name type="common">Rhodococcus fascians</name>
    <dbReference type="NCBI Taxonomy" id="1828"/>
    <lineage>
        <taxon>Bacteria</taxon>
        <taxon>Bacillati</taxon>
        <taxon>Actinomycetota</taxon>
        <taxon>Actinomycetes</taxon>
        <taxon>Mycobacteriales</taxon>
        <taxon>Nocardiaceae</taxon>
        <taxon>Rhodococcoides</taxon>
    </lineage>
</organism>
<feature type="chain" id="PRO_5038521157" evidence="2">
    <location>
        <begin position="22"/>
        <end position="531"/>
    </location>
</feature>
<dbReference type="KEGG" id="rhs:A3Q41_00309"/>
<protein>
    <submittedName>
        <fullName evidence="5">D-alanyl-D-alanine-carboxypeptidase/endopeptidase AmpH</fullName>
        <ecNumber evidence="5">3.4.-.-</ecNumber>
    </submittedName>
</protein>
<keyword evidence="2" id="KW-0732">Signal</keyword>
<feature type="region of interest" description="Disordered" evidence="1">
    <location>
        <begin position="26"/>
        <end position="52"/>
    </location>
</feature>
<evidence type="ECO:0000259" key="4">
    <source>
        <dbReference type="Pfam" id="PF11954"/>
    </source>
</evidence>
<feature type="domain" description="Beta-lactamase-related" evidence="3">
    <location>
        <begin position="67"/>
        <end position="391"/>
    </location>
</feature>
<feature type="domain" description="Peptidase S12 Pab87-related C-terminal" evidence="4">
    <location>
        <begin position="438"/>
        <end position="511"/>
    </location>
</feature>
<dbReference type="InterPro" id="IPR050491">
    <property type="entry name" value="AmpC-like"/>
</dbReference>
<dbReference type="SUPFAM" id="SSF56601">
    <property type="entry name" value="beta-lactamase/transpeptidase-like"/>
    <property type="match status" value="1"/>
</dbReference>
<dbReference type="Proteomes" id="UP000076038">
    <property type="component" value="Chromosome"/>
</dbReference>
<keyword evidence="6" id="KW-1185">Reference proteome</keyword>
<keyword evidence="5" id="KW-0378">Hydrolase</keyword>
<dbReference type="EC" id="3.4.-.-" evidence="5"/>
<sequence>MMRSGRNFLCLSVVCSLVLLAGCSEDAPTADSPPASEPVPTEDLSPGQVAGVDVPAGRVDDAVGKLDGIADELMASSNVPGMAIAVVHGSDVVYSKGFGVREMGKDDPIDGDTVFQLASLSKSVGATVVASQVGAGVIDWSTPVVSELPWFALDDPWVTQNITVGDFYAHRSGLPEHEGDLLEDLGYDRRQILERLREVPLDPFRSTYHYTNFGITAAAEAVAAASGKDWDTLSEDTIYGPLGMTSTSSSFSDYIGRADRAVPHVLVDGEYQARYQREPDPQTPAGGVSSSVNDLARWLTMLIADGTHDGKQIVDPDALLPAISAQIVSSPSTTADSRAGYYGYGFNVSTSAAGRTTVSHSGAFALGAGTNFLWIPSLDVAIVVLTNAAPLGIAETVTAEFADLVQFGEVREDWRTLYKNAFAGMSEPEGDLAGKTAPTNAAAPQPLTSYTGAYQNAYWGPATVAEVDGRLVLTLGPNSTSYELSHWDGDTFAFEPTGENAPDGTISQATFEGNTVTLEFFDGDGLGRFTK</sequence>
<dbReference type="InterPro" id="IPR001466">
    <property type="entry name" value="Beta-lactam-related"/>
</dbReference>
<dbReference type="PATRIC" id="fig|1653479.3.peg.309"/>
<dbReference type="Gene3D" id="3.40.710.10">
    <property type="entry name" value="DD-peptidase/beta-lactamase superfamily"/>
    <property type="match status" value="1"/>
</dbReference>
<dbReference type="AlphaFoldDB" id="A0A143QEM4"/>
<reference evidence="5 6" key="1">
    <citation type="journal article" date="2016" name="Genome Announc.">
        <title>Complete Genome and Plasmid Sequences for Rhodococcus fascians D188 and Draft Sequences for Rhodococcus Isolates PBTS 1 and PBTS 2.</title>
        <authorList>
            <person name="Stamler R.A."/>
            <person name="Vereecke D."/>
            <person name="Zhang Y."/>
            <person name="Schilkey F."/>
            <person name="Devitt N."/>
            <person name="Randall J.J."/>
        </authorList>
    </citation>
    <scope>NUCLEOTIDE SEQUENCE [LARGE SCALE GENOMIC DNA]</scope>
    <source>
        <strain evidence="5 6">PBTS2</strain>
    </source>
</reference>